<dbReference type="EMBL" id="KN847522">
    <property type="protein sequence ID" value="KIV92457.1"/>
    <property type="molecule type" value="Genomic_DNA"/>
</dbReference>
<evidence type="ECO:0000313" key="3">
    <source>
        <dbReference type="Proteomes" id="UP000054302"/>
    </source>
</evidence>
<keyword evidence="3" id="KW-1185">Reference proteome</keyword>
<evidence type="ECO:0000313" key="2">
    <source>
        <dbReference type="EMBL" id="KIV92457.1"/>
    </source>
</evidence>
<dbReference type="PANTHER" id="PTHR47260">
    <property type="entry name" value="UPF0644 PROTEIN PB2B4.06"/>
    <property type="match status" value="1"/>
</dbReference>
<feature type="domain" description="Thioesterase" evidence="1">
    <location>
        <begin position="128"/>
        <end position="209"/>
    </location>
</feature>
<dbReference type="InterPro" id="IPR006683">
    <property type="entry name" value="Thioestr_dom"/>
</dbReference>
<gene>
    <name evidence="2" type="ORF">PV10_03753</name>
</gene>
<dbReference type="CDD" id="cd03443">
    <property type="entry name" value="PaaI_thioesterase"/>
    <property type="match status" value="1"/>
</dbReference>
<dbReference type="OrthoDB" id="506431at2759"/>
<dbReference type="Pfam" id="PF03061">
    <property type="entry name" value="4HBT"/>
    <property type="match status" value="1"/>
</dbReference>
<dbReference type="HOGENOM" id="CLU_052827_4_0_1"/>
<proteinExistence type="predicted"/>
<dbReference type="InterPro" id="IPR052061">
    <property type="entry name" value="PTE-AB_protein"/>
</dbReference>
<sequence length="224" mass="25187">MRERAVIQDPRRSDRATVVKNFARDYQPPTETIQHFESMPWTKSWMTDPKYTITPFWSRHEKPGNSEDFFFARTINTESTIPHTVVLCHRFGQPPEVGSGDIAIDESTPDLVVLLQLGEKGLDGHPSIIHGGVTCALLDEMQSEVVLMYRRLIGGDALADALFTANLDVNYRAPVPTPGACLIKCWLVSRDKRKWKTKAKMVDGDGKLLAEGAAIWVVKPREKI</sequence>
<protein>
    <recommendedName>
        <fullName evidence="1">Thioesterase domain-containing protein</fullName>
    </recommendedName>
</protein>
<dbReference type="Proteomes" id="UP000054302">
    <property type="component" value="Unassembled WGS sequence"/>
</dbReference>
<dbReference type="OMA" id="EYPDCIT"/>
<organism evidence="2 3">
    <name type="scientific">Exophiala mesophila</name>
    <name type="common">Black yeast-like fungus</name>
    <dbReference type="NCBI Taxonomy" id="212818"/>
    <lineage>
        <taxon>Eukaryota</taxon>
        <taxon>Fungi</taxon>
        <taxon>Dikarya</taxon>
        <taxon>Ascomycota</taxon>
        <taxon>Pezizomycotina</taxon>
        <taxon>Eurotiomycetes</taxon>
        <taxon>Chaetothyriomycetidae</taxon>
        <taxon>Chaetothyriales</taxon>
        <taxon>Herpotrichiellaceae</taxon>
        <taxon>Exophiala</taxon>
    </lineage>
</organism>
<dbReference type="RefSeq" id="XP_016224031.1">
    <property type="nucleotide sequence ID" value="XM_016368243.1"/>
</dbReference>
<reference evidence="2 3" key="1">
    <citation type="submission" date="2015-01" db="EMBL/GenBank/DDBJ databases">
        <title>The Genome Sequence of Exophiala mesophila CBS40295.</title>
        <authorList>
            <consortium name="The Broad Institute Genomics Platform"/>
            <person name="Cuomo C."/>
            <person name="de Hoog S."/>
            <person name="Gorbushina A."/>
            <person name="Stielow B."/>
            <person name="Teixiera M."/>
            <person name="Abouelleil A."/>
            <person name="Chapman S.B."/>
            <person name="Priest M."/>
            <person name="Young S.K."/>
            <person name="Wortman J."/>
            <person name="Nusbaum C."/>
            <person name="Birren B."/>
        </authorList>
    </citation>
    <scope>NUCLEOTIDE SEQUENCE [LARGE SCALE GENOMIC DNA]</scope>
    <source>
        <strain evidence="2 3">CBS 40295</strain>
    </source>
</reference>
<name>A0A0D1ZCP8_EXOME</name>
<dbReference type="Gene3D" id="3.10.129.10">
    <property type="entry name" value="Hotdog Thioesterase"/>
    <property type="match status" value="1"/>
</dbReference>
<dbReference type="VEuPathDB" id="FungiDB:PV10_03753"/>
<accession>A0A0D1ZCP8</accession>
<dbReference type="PANTHER" id="PTHR47260:SF3">
    <property type="entry name" value="THIOESTERASE FAMILY PROTEIN (AFU_ORTHOLOGUE AFUA_7G03960)"/>
    <property type="match status" value="1"/>
</dbReference>
<evidence type="ECO:0000259" key="1">
    <source>
        <dbReference type="Pfam" id="PF03061"/>
    </source>
</evidence>
<dbReference type="GeneID" id="27321598"/>
<dbReference type="InterPro" id="IPR029069">
    <property type="entry name" value="HotDog_dom_sf"/>
</dbReference>
<dbReference type="AlphaFoldDB" id="A0A0D1ZCP8"/>
<dbReference type="SUPFAM" id="SSF54637">
    <property type="entry name" value="Thioesterase/thiol ester dehydrase-isomerase"/>
    <property type="match status" value="1"/>
</dbReference>